<feature type="transmembrane region" description="Helical" evidence="1">
    <location>
        <begin position="314"/>
        <end position="336"/>
    </location>
</feature>
<feature type="transmembrane region" description="Helical" evidence="1">
    <location>
        <begin position="178"/>
        <end position="201"/>
    </location>
</feature>
<feature type="transmembrane region" description="Helical" evidence="1">
    <location>
        <begin position="126"/>
        <end position="145"/>
    </location>
</feature>
<proteinExistence type="predicted"/>
<feature type="transmembrane region" description="Helical" evidence="1">
    <location>
        <begin position="208"/>
        <end position="228"/>
    </location>
</feature>
<feature type="transmembrane region" description="Helical" evidence="1">
    <location>
        <begin position="348"/>
        <end position="368"/>
    </location>
</feature>
<evidence type="ECO:0000256" key="1">
    <source>
        <dbReference type="SAM" id="Phobius"/>
    </source>
</evidence>
<protein>
    <recommendedName>
        <fullName evidence="4">Glycosyltransferase RgtA/B/C/D-like domain-containing protein</fullName>
    </recommendedName>
</protein>
<keyword evidence="1" id="KW-0812">Transmembrane</keyword>
<evidence type="ECO:0000313" key="2">
    <source>
        <dbReference type="EMBL" id="CRY55546.1"/>
    </source>
</evidence>
<accession>A0A0H5MER9</accession>
<evidence type="ECO:0000313" key="3">
    <source>
        <dbReference type="Proteomes" id="UP000043316"/>
    </source>
</evidence>
<dbReference type="EMBL" id="CWJI01000006">
    <property type="protein sequence ID" value="CRY55546.1"/>
    <property type="molecule type" value="Genomic_DNA"/>
</dbReference>
<feature type="transmembrane region" description="Helical" evidence="1">
    <location>
        <begin position="152"/>
        <end position="172"/>
    </location>
</feature>
<dbReference type="Proteomes" id="UP000043316">
    <property type="component" value="Unassembled WGS sequence"/>
</dbReference>
<dbReference type="RefSeq" id="WP_053009717.1">
    <property type="nucleotide sequence ID" value="NZ_CWJI01000006.1"/>
</dbReference>
<evidence type="ECO:0008006" key="4">
    <source>
        <dbReference type="Google" id="ProtNLM"/>
    </source>
</evidence>
<dbReference type="AlphaFoldDB" id="A0A0H5MER9"/>
<gene>
    <name evidence="2" type="ORF">ERS008476_02543</name>
</gene>
<reference evidence="3" key="1">
    <citation type="submission" date="2015-03" db="EMBL/GenBank/DDBJ databases">
        <authorList>
            <consortium name="Pathogen Informatics"/>
        </authorList>
    </citation>
    <scope>NUCLEOTIDE SEQUENCE [LARGE SCALE GENOMIC DNA]</scope>
    <source>
        <strain evidence="3">R148</strain>
    </source>
</reference>
<feature type="transmembrane region" description="Helical" evidence="1">
    <location>
        <begin position="12"/>
        <end position="30"/>
    </location>
</feature>
<keyword evidence="1" id="KW-0472">Membrane</keyword>
<feature type="transmembrane region" description="Helical" evidence="1">
    <location>
        <begin position="248"/>
        <end position="266"/>
    </location>
</feature>
<feature type="transmembrane region" description="Helical" evidence="1">
    <location>
        <begin position="374"/>
        <end position="393"/>
    </location>
</feature>
<sequence length="580" mass="65159">MDFFKRNNVKFFVVLIFLIYTIFSFGVYQARTLNGNVNNHILAAEMFGVPSELKEKGLNFLYTGPKSTGWDGQFYYYMSNDIFALKDTPAHIDSPSYRYQRVGLSLYAAIVAKVIGMDWVSPTVYLLSYLFLLLAATWAGAGLFSKLGISPLFILLWSLSVGTQLTLFNALPDAAADAFLILALAAVFSKRYILSTIPFVFSALSREVYVLFPSFILLFALIDTVLAGQKLHSIKIKEIFNRLFKYNSHYFLLIPGGVAVAWHFYVVKHFGIAPSEQASNILGYPFAAWTKYFLSGLDGNHILVGANWTAYAEAMTLFLFLVTLIIAVYVSLSVFFKTNPLVTPVVRGVALTAISFSALYACFGSTVIAHYTGYFKAIALFFFLIPLLLHFTGFNKVIKFSIYFSLFLSVFLTTAYHFKVRVFAYPENFDKYTKMSTLTNLDTFSCFENYNAKIKVKDVNIIHANLLSKIFGMKDRIVIDVELFNNSANSFVSTKSTGSVFMSYHWVNREGKVVVDGVRSVLPKPILPGSSENITVVSWIPSHAEPLSLKLSPVQEGCAWFYMRNPNVSQNISINVKDKL</sequence>
<organism evidence="2 3">
    <name type="scientific">Yersinia intermedia</name>
    <dbReference type="NCBI Taxonomy" id="631"/>
    <lineage>
        <taxon>Bacteria</taxon>
        <taxon>Pseudomonadati</taxon>
        <taxon>Pseudomonadota</taxon>
        <taxon>Gammaproteobacteria</taxon>
        <taxon>Enterobacterales</taxon>
        <taxon>Yersiniaceae</taxon>
        <taxon>Yersinia</taxon>
    </lineage>
</organism>
<keyword evidence="1" id="KW-1133">Transmembrane helix</keyword>
<name>A0A0H5MER9_YERIN</name>
<feature type="transmembrane region" description="Helical" evidence="1">
    <location>
        <begin position="400"/>
        <end position="418"/>
    </location>
</feature>